<keyword evidence="2" id="KW-0732">Signal</keyword>
<name>E6ZCJ0_9HYME</name>
<proteinExistence type="evidence at transcript level"/>
<evidence type="ECO:0000256" key="1">
    <source>
        <dbReference type="SAM" id="MobiDB-lite"/>
    </source>
</evidence>
<evidence type="ECO:0000313" key="3">
    <source>
        <dbReference type="EMBL" id="CBM69259.1"/>
    </source>
</evidence>
<evidence type="ECO:0000256" key="2">
    <source>
        <dbReference type="SAM" id="SignalP"/>
    </source>
</evidence>
<feature type="chain" id="PRO_5003216536" evidence="2">
    <location>
        <begin position="22"/>
        <end position="123"/>
    </location>
</feature>
<sequence length="123" mass="12611">MRVILVILAISSLNFLNIVTSEGLEDPNEIAGDNQMNSGSSVGSKGDGSDPLQNIISGFFGVFQNVANSIKSVADGGIEGFKKTAETGLQLGKTVSGAFIKGGTEVVKGLLPNSSPEAGQARK</sequence>
<feature type="signal peptide" evidence="2">
    <location>
        <begin position="1"/>
        <end position="21"/>
    </location>
</feature>
<organism evidence="3">
    <name type="scientific">Chelonus inanitus</name>
    <dbReference type="NCBI Taxonomy" id="49201"/>
    <lineage>
        <taxon>Eukaryota</taxon>
        <taxon>Metazoa</taxon>
        <taxon>Ecdysozoa</taxon>
        <taxon>Arthropoda</taxon>
        <taxon>Hexapoda</taxon>
        <taxon>Insecta</taxon>
        <taxon>Pterygota</taxon>
        <taxon>Neoptera</taxon>
        <taxon>Endopterygota</taxon>
        <taxon>Hymenoptera</taxon>
        <taxon>Apocrita</taxon>
        <taxon>Ichneumonoidea</taxon>
        <taxon>Braconidae</taxon>
        <taxon>Cheloninae</taxon>
        <taxon>Chelonus</taxon>
    </lineage>
</organism>
<protein>
    <submittedName>
        <fullName evidence="3">Venom protein Ci-15</fullName>
    </submittedName>
</protein>
<dbReference type="EMBL" id="FN908671">
    <property type="protein sequence ID" value="CBM69259.1"/>
    <property type="molecule type" value="mRNA"/>
</dbReference>
<feature type="region of interest" description="Disordered" evidence="1">
    <location>
        <begin position="27"/>
        <end position="49"/>
    </location>
</feature>
<dbReference type="AlphaFoldDB" id="E6ZCJ0"/>
<accession>E6ZCJ0</accession>
<reference evidence="3" key="1">
    <citation type="journal article" date="2010" name="BMC Genomics">
        <title>The venom composition of the parasitic wasp Chelonus inanitus resolved by combined expressed sequence tags analysis and proteomic approach.</title>
        <authorList>
            <person name="Vincent B."/>
            <person name="Kaeslin M."/>
            <person name="Roth T."/>
            <person name="Heller M."/>
            <person name="Poulain J."/>
            <person name="Cousserans F."/>
            <person name="Schaller J."/>
            <person name="Poirie M."/>
            <person name="Lanzrein B."/>
            <person name="Drezen J.-M."/>
            <person name="Moreau S.J.M."/>
        </authorList>
    </citation>
    <scope>NUCLEOTIDE SEQUENCE</scope>
    <source>
        <tissue evidence="3">Venom glands</tissue>
    </source>
</reference>